<proteinExistence type="predicted"/>
<dbReference type="EMBL" id="UOFL01000010">
    <property type="protein sequence ID" value="VAW71141.1"/>
    <property type="molecule type" value="Genomic_DNA"/>
</dbReference>
<evidence type="ECO:0000313" key="2">
    <source>
        <dbReference type="EMBL" id="VAW71141.1"/>
    </source>
</evidence>
<dbReference type="AlphaFoldDB" id="A0A3B0XUD9"/>
<dbReference type="SUPFAM" id="SSF103196">
    <property type="entry name" value="Roadblock/LC7 domain"/>
    <property type="match status" value="1"/>
</dbReference>
<dbReference type="Pfam" id="PF03259">
    <property type="entry name" value="Robl_LC7"/>
    <property type="match status" value="1"/>
</dbReference>
<dbReference type="SMART" id="SM00960">
    <property type="entry name" value="Robl_LC7"/>
    <property type="match status" value="1"/>
</dbReference>
<gene>
    <name evidence="2" type="ORF">MNBD_GAMMA12-1284</name>
</gene>
<name>A0A3B0XUD9_9ZZZZ</name>
<dbReference type="InterPro" id="IPR004942">
    <property type="entry name" value="Roadblock/LAMTOR2_dom"/>
</dbReference>
<sequence>MEVEKIDSILKDLNDANCQVLLSMVITPDGLVLAYEGNVDDFDRVGALYIELQLTCKKIMSELDYGQFEEMFIRSKSGCVFLLPIADKGLLACMSTPEVNSSKMQIFTWKAVTHLIRIM</sequence>
<feature type="domain" description="Roadblock/LAMTOR2" evidence="1">
    <location>
        <begin position="6"/>
        <end position="96"/>
    </location>
</feature>
<protein>
    <recommendedName>
        <fullName evidence="1">Roadblock/LAMTOR2 domain-containing protein</fullName>
    </recommendedName>
</protein>
<reference evidence="2" key="1">
    <citation type="submission" date="2018-06" db="EMBL/GenBank/DDBJ databases">
        <authorList>
            <person name="Zhirakovskaya E."/>
        </authorList>
    </citation>
    <scope>NUCLEOTIDE SEQUENCE</scope>
</reference>
<evidence type="ECO:0000259" key="1">
    <source>
        <dbReference type="SMART" id="SM00960"/>
    </source>
</evidence>
<dbReference type="Gene3D" id="3.30.450.30">
    <property type="entry name" value="Dynein light chain 2a, cytoplasmic"/>
    <property type="match status" value="1"/>
</dbReference>
<accession>A0A3B0XUD9</accession>
<organism evidence="2">
    <name type="scientific">hydrothermal vent metagenome</name>
    <dbReference type="NCBI Taxonomy" id="652676"/>
    <lineage>
        <taxon>unclassified sequences</taxon>
        <taxon>metagenomes</taxon>
        <taxon>ecological metagenomes</taxon>
    </lineage>
</organism>